<feature type="signal peptide" evidence="1">
    <location>
        <begin position="1"/>
        <end position="19"/>
    </location>
</feature>
<accession>A0AAW8JR01</accession>
<evidence type="ECO:0000313" key="2">
    <source>
        <dbReference type="EMBL" id="MDQ9072439.1"/>
    </source>
</evidence>
<protein>
    <recommendedName>
        <fullName evidence="4">DUF302 domain-containing protein</fullName>
    </recommendedName>
</protein>
<reference evidence="2" key="1">
    <citation type="submission" date="2023-08" db="EMBL/GenBank/DDBJ databases">
        <title>Emergence of clinically-relevant ST2 carbapenem-resistant Acinetobacter baumannii strains in hospital sewages in Zhejiang, East of China.</title>
        <authorList>
            <person name="Kaichao C."/>
            <person name="Zhang R."/>
        </authorList>
    </citation>
    <scope>NUCLEOTIDE SEQUENCE</scope>
    <source>
        <strain evidence="2">M-SY-60</strain>
    </source>
</reference>
<dbReference type="AlphaFoldDB" id="A0AAW8JR01"/>
<dbReference type="RefSeq" id="WP_308956868.1">
    <property type="nucleotide sequence ID" value="NZ_JAVICY010000023.1"/>
</dbReference>
<evidence type="ECO:0008006" key="4">
    <source>
        <dbReference type="Google" id="ProtNLM"/>
    </source>
</evidence>
<feature type="chain" id="PRO_5043678767" description="DUF302 domain-containing protein" evidence="1">
    <location>
        <begin position="20"/>
        <end position="145"/>
    </location>
</feature>
<evidence type="ECO:0000256" key="1">
    <source>
        <dbReference type="SAM" id="SignalP"/>
    </source>
</evidence>
<dbReference type="EMBL" id="JAVIDA010000020">
    <property type="protein sequence ID" value="MDQ9072439.1"/>
    <property type="molecule type" value="Genomic_DNA"/>
</dbReference>
<gene>
    <name evidence="2" type="ORF">RFH51_13340</name>
</gene>
<dbReference type="Proteomes" id="UP001243195">
    <property type="component" value="Unassembled WGS sequence"/>
</dbReference>
<keyword evidence="1" id="KW-0732">Signal</keyword>
<sequence length="145" mass="15904">MKKIFLSSLILFLSSSTFAANCSITYKASETLSSAIEKEGFTFDNYEKLCQRLKQNNAGVSFSTVSQISPYQTTAAVVISLYPIGKIGMTSATTNWIRYDESRTTNAQKSTLYGVAMAGLNDLADDKNQLALMLKQVSEIRTGTK</sequence>
<evidence type="ECO:0000313" key="3">
    <source>
        <dbReference type="Proteomes" id="UP001243195"/>
    </source>
</evidence>
<comment type="caution">
    <text evidence="2">The sequence shown here is derived from an EMBL/GenBank/DDBJ whole genome shotgun (WGS) entry which is preliminary data.</text>
</comment>
<name>A0AAW8JR01_9GAMM</name>
<proteinExistence type="predicted"/>
<organism evidence="2 3">
    <name type="scientific">Acinetobacter gerneri</name>
    <dbReference type="NCBI Taxonomy" id="202952"/>
    <lineage>
        <taxon>Bacteria</taxon>
        <taxon>Pseudomonadati</taxon>
        <taxon>Pseudomonadota</taxon>
        <taxon>Gammaproteobacteria</taxon>
        <taxon>Moraxellales</taxon>
        <taxon>Moraxellaceae</taxon>
        <taxon>Acinetobacter</taxon>
    </lineage>
</organism>